<sequence>MNRRAAGYIAEELAARRLEKDGYRILARNEKCAGVEVDIIAAEGGDLVFAEVKASSSEFASPAEHITREQRRRYVRAAKAYVQAHSLFGVNVRFDAVEVRDGAVTVIRGAFDAEG</sequence>
<dbReference type="InterPro" id="IPR011856">
    <property type="entry name" value="tRNA_endonuc-like_dom_sf"/>
</dbReference>
<evidence type="ECO:0000313" key="3">
    <source>
        <dbReference type="EMBL" id="HIU21092.1"/>
    </source>
</evidence>
<evidence type="ECO:0000256" key="1">
    <source>
        <dbReference type="ARBA" id="ARBA00006738"/>
    </source>
</evidence>
<dbReference type="AlphaFoldDB" id="A0A9D1HRS6"/>
<name>A0A9D1HRS6_9FIRM</name>
<dbReference type="PANTHER" id="PTHR34039">
    <property type="entry name" value="UPF0102 PROTEIN YRAN"/>
    <property type="match status" value="1"/>
</dbReference>
<dbReference type="Pfam" id="PF02021">
    <property type="entry name" value="UPF0102"/>
    <property type="match status" value="1"/>
</dbReference>
<reference evidence="3" key="2">
    <citation type="journal article" date="2021" name="PeerJ">
        <title>Extensive microbial diversity within the chicken gut microbiome revealed by metagenomics and culture.</title>
        <authorList>
            <person name="Gilroy R."/>
            <person name="Ravi A."/>
            <person name="Getino M."/>
            <person name="Pursley I."/>
            <person name="Horton D.L."/>
            <person name="Alikhan N.F."/>
            <person name="Baker D."/>
            <person name="Gharbi K."/>
            <person name="Hall N."/>
            <person name="Watson M."/>
            <person name="Adriaenssens E.M."/>
            <person name="Foster-Nyarko E."/>
            <person name="Jarju S."/>
            <person name="Secka A."/>
            <person name="Antonio M."/>
            <person name="Oren A."/>
            <person name="Chaudhuri R.R."/>
            <person name="La Ragione R."/>
            <person name="Hildebrand F."/>
            <person name="Pallen M.J."/>
        </authorList>
    </citation>
    <scope>NUCLEOTIDE SEQUENCE</scope>
    <source>
        <strain evidence="3">1063</strain>
    </source>
</reference>
<dbReference type="PANTHER" id="PTHR34039:SF1">
    <property type="entry name" value="UPF0102 PROTEIN YRAN"/>
    <property type="match status" value="1"/>
</dbReference>
<reference evidence="3" key="1">
    <citation type="submission" date="2020-10" db="EMBL/GenBank/DDBJ databases">
        <authorList>
            <person name="Gilroy R."/>
        </authorList>
    </citation>
    <scope>NUCLEOTIDE SEQUENCE</scope>
    <source>
        <strain evidence="3">1063</strain>
    </source>
</reference>
<evidence type="ECO:0000256" key="2">
    <source>
        <dbReference type="HAMAP-Rule" id="MF_00048"/>
    </source>
</evidence>
<protein>
    <recommendedName>
        <fullName evidence="2">UPF0102 protein IAD51_02480</fullName>
    </recommendedName>
</protein>
<dbReference type="Proteomes" id="UP000824088">
    <property type="component" value="Unassembled WGS sequence"/>
</dbReference>
<comment type="caution">
    <text evidence="3">The sequence shown here is derived from an EMBL/GenBank/DDBJ whole genome shotgun (WGS) entry which is preliminary data.</text>
</comment>
<dbReference type="EMBL" id="DVMN01000045">
    <property type="protein sequence ID" value="HIU21092.1"/>
    <property type="molecule type" value="Genomic_DNA"/>
</dbReference>
<proteinExistence type="inferred from homology"/>
<dbReference type="Gene3D" id="3.40.1350.10">
    <property type="match status" value="1"/>
</dbReference>
<evidence type="ECO:0000313" key="4">
    <source>
        <dbReference type="Proteomes" id="UP000824088"/>
    </source>
</evidence>
<organism evidence="3 4">
    <name type="scientific">Candidatus Limadaptatus stercorigallinarum</name>
    <dbReference type="NCBI Taxonomy" id="2840845"/>
    <lineage>
        <taxon>Bacteria</taxon>
        <taxon>Bacillati</taxon>
        <taxon>Bacillota</taxon>
        <taxon>Clostridia</taxon>
        <taxon>Eubacteriales</taxon>
        <taxon>Candidatus Limadaptatus</taxon>
    </lineage>
</organism>
<dbReference type="InterPro" id="IPR003509">
    <property type="entry name" value="UPF0102_YraN-like"/>
</dbReference>
<dbReference type="SUPFAM" id="SSF52980">
    <property type="entry name" value="Restriction endonuclease-like"/>
    <property type="match status" value="1"/>
</dbReference>
<gene>
    <name evidence="3" type="ORF">IAD51_02480</name>
</gene>
<comment type="similarity">
    <text evidence="1 2">Belongs to the UPF0102 family.</text>
</comment>
<dbReference type="InterPro" id="IPR011335">
    <property type="entry name" value="Restrct_endonuc-II-like"/>
</dbReference>
<dbReference type="HAMAP" id="MF_00048">
    <property type="entry name" value="UPF0102"/>
    <property type="match status" value="1"/>
</dbReference>
<dbReference type="GO" id="GO:0003676">
    <property type="term" value="F:nucleic acid binding"/>
    <property type="evidence" value="ECO:0007669"/>
    <property type="project" value="InterPro"/>
</dbReference>
<accession>A0A9D1HRS6</accession>